<gene>
    <name evidence="1" type="ORF">DUNSADRAFT_16584</name>
</gene>
<feature type="non-terminal residue" evidence="1">
    <location>
        <position position="1"/>
    </location>
</feature>
<reference evidence="1" key="1">
    <citation type="submission" date="2017-08" db="EMBL/GenBank/DDBJ databases">
        <authorList>
            <person name="Polle J.E."/>
            <person name="Barry K."/>
            <person name="Cushman J."/>
            <person name="Schmutz J."/>
            <person name="Tran D."/>
            <person name="Hathwaick L.T."/>
            <person name="Yim W.C."/>
            <person name="Jenkins J."/>
            <person name="Mckie-Krisberg Z.M."/>
            <person name="Prochnik S."/>
            <person name="Lindquist E."/>
            <person name="Dockter R.B."/>
            <person name="Adam C."/>
            <person name="Molina H."/>
            <person name="Bunkerborg J."/>
            <person name="Jin E."/>
            <person name="Buchheim M."/>
            <person name="Magnuson J."/>
        </authorList>
    </citation>
    <scope>NUCLEOTIDE SEQUENCE</scope>
    <source>
        <strain evidence="1">CCAP 19/18</strain>
    </source>
</reference>
<name>A0ABQ7H0V8_DUNSA</name>
<comment type="caution">
    <text evidence="1">The sequence shown here is derived from an EMBL/GenBank/DDBJ whole genome shotgun (WGS) entry which is preliminary data.</text>
</comment>
<dbReference type="EMBL" id="MU069512">
    <property type="protein sequence ID" value="KAF5840493.1"/>
    <property type="molecule type" value="Genomic_DNA"/>
</dbReference>
<dbReference type="Proteomes" id="UP000815325">
    <property type="component" value="Unassembled WGS sequence"/>
</dbReference>
<protein>
    <submittedName>
        <fullName evidence="1">Uncharacterized protein</fullName>
    </submittedName>
</protein>
<evidence type="ECO:0000313" key="1">
    <source>
        <dbReference type="EMBL" id="KAF5840493.1"/>
    </source>
</evidence>
<evidence type="ECO:0000313" key="2">
    <source>
        <dbReference type="Proteomes" id="UP000815325"/>
    </source>
</evidence>
<accession>A0ABQ7H0V8</accession>
<organism evidence="1 2">
    <name type="scientific">Dunaliella salina</name>
    <name type="common">Green alga</name>
    <name type="synonym">Protococcus salinus</name>
    <dbReference type="NCBI Taxonomy" id="3046"/>
    <lineage>
        <taxon>Eukaryota</taxon>
        <taxon>Viridiplantae</taxon>
        <taxon>Chlorophyta</taxon>
        <taxon>core chlorophytes</taxon>
        <taxon>Chlorophyceae</taxon>
        <taxon>CS clade</taxon>
        <taxon>Chlamydomonadales</taxon>
        <taxon>Dunaliellaceae</taxon>
        <taxon>Dunaliella</taxon>
    </lineage>
</organism>
<sequence>HTHTHTHTHESCKKDDYYCRDDPKAFDVAVRFIHSLEHFQEPMDSPWTAQGVRKSVPVSRARSANFDPLEDTWTANQVKAMLHMQHKNPQVKKTSDCSSLLQLCRP</sequence>
<keyword evidence="2" id="KW-1185">Reference proteome</keyword>
<proteinExistence type="predicted"/>